<accession>A0AAN6VEV1</accession>
<gene>
    <name evidence="3" type="ORF">C8A00DRAFT_18242</name>
</gene>
<feature type="non-terminal residue" evidence="3">
    <location>
        <position position="1"/>
    </location>
</feature>
<feature type="transmembrane region" description="Helical" evidence="2">
    <location>
        <begin position="240"/>
        <end position="261"/>
    </location>
</feature>
<feature type="compositionally biased region" description="Low complexity" evidence="1">
    <location>
        <begin position="164"/>
        <end position="183"/>
    </location>
</feature>
<sequence length="267" mass="29413">RITRHYISPSAPRRLPLPPRDRDACLRAAQHTTHPSALLPAFLLAETTLRRARSHPQFVRWARANANASRVLFLRVLGAVLVLLGVGVDVVLVLSRLGPYWRVGCWLLWWLGFAVLVAAGRGVCLVLHWAGGRQVRPWEGVAEEEKKGGDDDEGWWTGHKRGDTSSTTVSSASSSSSSSSTASGVDPLRKPSLQVFGPANDYSRELWMKSYREKGVMRRVFDETVVVQNKGLASWQDRTVLFSLLWGGAGATALTVVSLFVPSGRLF</sequence>
<organism evidence="3 4">
    <name type="scientific">Chaetomidium leptoderma</name>
    <dbReference type="NCBI Taxonomy" id="669021"/>
    <lineage>
        <taxon>Eukaryota</taxon>
        <taxon>Fungi</taxon>
        <taxon>Dikarya</taxon>
        <taxon>Ascomycota</taxon>
        <taxon>Pezizomycotina</taxon>
        <taxon>Sordariomycetes</taxon>
        <taxon>Sordariomycetidae</taxon>
        <taxon>Sordariales</taxon>
        <taxon>Chaetomiaceae</taxon>
        <taxon>Chaetomidium</taxon>
    </lineage>
</organism>
<feature type="transmembrane region" description="Helical" evidence="2">
    <location>
        <begin position="72"/>
        <end position="95"/>
    </location>
</feature>
<dbReference type="EMBL" id="MU857090">
    <property type="protein sequence ID" value="KAK4150178.1"/>
    <property type="molecule type" value="Genomic_DNA"/>
</dbReference>
<keyword evidence="2" id="KW-1133">Transmembrane helix</keyword>
<evidence type="ECO:0000256" key="2">
    <source>
        <dbReference type="SAM" id="Phobius"/>
    </source>
</evidence>
<protein>
    <submittedName>
        <fullName evidence="3">Regulator of g protein</fullName>
    </submittedName>
</protein>
<keyword evidence="2" id="KW-0812">Transmembrane</keyword>
<dbReference type="PANTHER" id="PTHR39466:SF1">
    <property type="entry name" value="RGS DOMAIN-CONTAINING PROTEIN"/>
    <property type="match status" value="1"/>
</dbReference>
<feature type="region of interest" description="Disordered" evidence="1">
    <location>
        <begin position="140"/>
        <end position="187"/>
    </location>
</feature>
<keyword evidence="4" id="KW-1185">Reference proteome</keyword>
<comment type="caution">
    <text evidence="3">The sequence shown here is derived from an EMBL/GenBank/DDBJ whole genome shotgun (WGS) entry which is preliminary data.</text>
</comment>
<evidence type="ECO:0000256" key="1">
    <source>
        <dbReference type="SAM" id="MobiDB-lite"/>
    </source>
</evidence>
<reference evidence="3" key="2">
    <citation type="submission" date="2023-05" db="EMBL/GenBank/DDBJ databases">
        <authorList>
            <consortium name="Lawrence Berkeley National Laboratory"/>
            <person name="Steindorff A."/>
            <person name="Hensen N."/>
            <person name="Bonometti L."/>
            <person name="Westerberg I."/>
            <person name="Brannstrom I.O."/>
            <person name="Guillou S."/>
            <person name="Cros-Aarteil S."/>
            <person name="Calhoun S."/>
            <person name="Haridas S."/>
            <person name="Kuo A."/>
            <person name="Mondo S."/>
            <person name="Pangilinan J."/>
            <person name="Riley R."/>
            <person name="Labutti K."/>
            <person name="Andreopoulos B."/>
            <person name="Lipzen A."/>
            <person name="Chen C."/>
            <person name="Yanf M."/>
            <person name="Daum C."/>
            <person name="Ng V."/>
            <person name="Clum A."/>
            <person name="Ohm R."/>
            <person name="Martin F."/>
            <person name="Silar P."/>
            <person name="Natvig D."/>
            <person name="Lalanne C."/>
            <person name="Gautier V."/>
            <person name="Ament-Velasquez S.L."/>
            <person name="Kruys A."/>
            <person name="Hutchinson M.I."/>
            <person name="Powell A.J."/>
            <person name="Barry K."/>
            <person name="Miller A.N."/>
            <person name="Grigoriev I.V."/>
            <person name="Debuchy R."/>
            <person name="Gladieux P."/>
            <person name="Thoren M.H."/>
            <person name="Johannesson H."/>
        </authorList>
    </citation>
    <scope>NUCLEOTIDE SEQUENCE</scope>
    <source>
        <strain evidence="3">CBS 538.74</strain>
    </source>
</reference>
<proteinExistence type="predicted"/>
<feature type="transmembrane region" description="Helical" evidence="2">
    <location>
        <begin position="107"/>
        <end position="130"/>
    </location>
</feature>
<dbReference type="PANTHER" id="PTHR39466">
    <property type="entry name" value="RGS DOMAIN-CONTAINING PROTEIN"/>
    <property type="match status" value="1"/>
</dbReference>
<name>A0AAN6VEV1_9PEZI</name>
<keyword evidence="2" id="KW-0472">Membrane</keyword>
<dbReference type="AlphaFoldDB" id="A0AAN6VEV1"/>
<reference evidence="3" key="1">
    <citation type="journal article" date="2023" name="Mol. Phylogenet. Evol.">
        <title>Genome-scale phylogeny and comparative genomics of the fungal order Sordariales.</title>
        <authorList>
            <person name="Hensen N."/>
            <person name="Bonometti L."/>
            <person name="Westerberg I."/>
            <person name="Brannstrom I.O."/>
            <person name="Guillou S."/>
            <person name="Cros-Aarteil S."/>
            <person name="Calhoun S."/>
            <person name="Haridas S."/>
            <person name="Kuo A."/>
            <person name="Mondo S."/>
            <person name="Pangilinan J."/>
            <person name="Riley R."/>
            <person name="LaButti K."/>
            <person name="Andreopoulos B."/>
            <person name="Lipzen A."/>
            <person name="Chen C."/>
            <person name="Yan M."/>
            <person name="Daum C."/>
            <person name="Ng V."/>
            <person name="Clum A."/>
            <person name="Steindorff A."/>
            <person name="Ohm R.A."/>
            <person name="Martin F."/>
            <person name="Silar P."/>
            <person name="Natvig D.O."/>
            <person name="Lalanne C."/>
            <person name="Gautier V."/>
            <person name="Ament-Velasquez S.L."/>
            <person name="Kruys A."/>
            <person name="Hutchinson M.I."/>
            <person name="Powell A.J."/>
            <person name="Barry K."/>
            <person name="Miller A.N."/>
            <person name="Grigoriev I.V."/>
            <person name="Debuchy R."/>
            <person name="Gladieux P."/>
            <person name="Hiltunen Thoren M."/>
            <person name="Johannesson H."/>
        </authorList>
    </citation>
    <scope>NUCLEOTIDE SEQUENCE</scope>
    <source>
        <strain evidence="3">CBS 538.74</strain>
    </source>
</reference>
<evidence type="ECO:0000313" key="4">
    <source>
        <dbReference type="Proteomes" id="UP001302745"/>
    </source>
</evidence>
<evidence type="ECO:0000313" key="3">
    <source>
        <dbReference type="EMBL" id="KAK4150178.1"/>
    </source>
</evidence>
<dbReference type="Proteomes" id="UP001302745">
    <property type="component" value="Unassembled WGS sequence"/>
</dbReference>